<name>A0A9I9EKE6_CUCME</name>
<reference evidence="2" key="1">
    <citation type="submission" date="2023-03" db="UniProtKB">
        <authorList>
            <consortium name="EnsemblPlants"/>
        </authorList>
    </citation>
    <scope>IDENTIFICATION</scope>
</reference>
<evidence type="ECO:0000313" key="2">
    <source>
        <dbReference type="EnsemblPlants" id="MELO3C034609.2.1"/>
    </source>
</evidence>
<organism evidence="2">
    <name type="scientific">Cucumis melo</name>
    <name type="common">Muskmelon</name>
    <dbReference type="NCBI Taxonomy" id="3656"/>
    <lineage>
        <taxon>Eukaryota</taxon>
        <taxon>Viridiplantae</taxon>
        <taxon>Streptophyta</taxon>
        <taxon>Embryophyta</taxon>
        <taxon>Tracheophyta</taxon>
        <taxon>Spermatophyta</taxon>
        <taxon>Magnoliopsida</taxon>
        <taxon>eudicotyledons</taxon>
        <taxon>Gunneridae</taxon>
        <taxon>Pentapetalae</taxon>
        <taxon>rosids</taxon>
        <taxon>fabids</taxon>
        <taxon>Cucurbitales</taxon>
        <taxon>Cucurbitaceae</taxon>
        <taxon>Benincaseae</taxon>
        <taxon>Cucumis</taxon>
    </lineage>
</organism>
<protein>
    <submittedName>
        <fullName evidence="2">Uncharacterized protein</fullName>
    </submittedName>
</protein>
<dbReference type="AlphaFoldDB" id="A0A9I9EKE6"/>
<dbReference type="EnsemblPlants" id="MELO3C034609.2.1">
    <property type="protein sequence ID" value="MELO3C034609.2.1"/>
    <property type="gene ID" value="MELO3C034609.2"/>
</dbReference>
<sequence length="121" mass="13309">MDRVAGLGIKGQKRSTEAVTRPHPPSRIAAAHPNFAVRTIPSAFIPTSQFARSLRRSVPAAFTTSLLAVLRFHLATSGGSSFSSRNFRQRSDRNFNFFSSPAFRSTSLQGFFILSKVCSLF</sequence>
<proteinExistence type="predicted"/>
<evidence type="ECO:0000256" key="1">
    <source>
        <dbReference type="SAM" id="MobiDB-lite"/>
    </source>
</evidence>
<accession>A0A9I9EKE6</accession>
<dbReference type="Gramene" id="MELO3C034609.2.1">
    <property type="protein sequence ID" value="MELO3C034609.2.1"/>
    <property type="gene ID" value="MELO3C034609.2"/>
</dbReference>
<feature type="region of interest" description="Disordered" evidence="1">
    <location>
        <begin position="1"/>
        <end position="28"/>
    </location>
</feature>